<dbReference type="SUPFAM" id="SSF56672">
    <property type="entry name" value="DNA/RNA polymerases"/>
    <property type="match status" value="1"/>
</dbReference>
<protein>
    <recommendedName>
        <fullName evidence="2">Reverse transcriptase/retrotransposon-derived protein RNase H-like domain-containing protein</fullName>
    </recommendedName>
</protein>
<organism evidence="3 4">
    <name type="scientific">Crenichthys baileyi</name>
    <name type="common">White River springfish</name>
    <dbReference type="NCBI Taxonomy" id="28760"/>
    <lineage>
        <taxon>Eukaryota</taxon>
        <taxon>Metazoa</taxon>
        <taxon>Chordata</taxon>
        <taxon>Craniata</taxon>
        <taxon>Vertebrata</taxon>
        <taxon>Euteleostomi</taxon>
        <taxon>Actinopterygii</taxon>
        <taxon>Neopterygii</taxon>
        <taxon>Teleostei</taxon>
        <taxon>Neoteleostei</taxon>
        <taxon>Acanthomorphata</taxon>
        <taxon>Ovalentaria</taxon>
        <taxon>Atherinomorphae</taxon>
        <taxon>Cyprinodontiformes</taxon>
        <taxon>Goodeidae</taxon>
        <taxon>Crenichthys</taxon>
    </lineage>
</organism>
<dbReference type="Proteomes" id="UP001311232">
    <property type="component" value="Unassembled WGS sequence"/>
</dbReference>
<dbReference type="InterPro" id="IPR041577">
    <property type="entry name" value="RT_RNaseH_2"/>
</dbReference>
<reference evidence="3 4" key="1">
    <citation type="submission" date="2021-06" db="EMBL/GenBank/DDBJ databases">
        <authorList>
            <person name="Palmer J.M."/>
        </authorList>
    </citation>
    <scope>NUCLEOTIDE SEQUENCE [LARGE SCALE GENOMIC DNA]</scope>
    <source>
        <strain evidence="3 4">MEX-2019</strain>
        <tissue evidence="3">Muscle</tissue>
    </source>
</reference>
<proteinExistence type="predicted"/>
<evidence type="ECO:0000256" key="1">
    <source>
        <dbReference type="SAM" id="MobiDB-lite"/>
    </source>
</evidence>
<gene>
    <name evidence="3" type="ORF">CRENBAI_016667</name>
</gene>
<dbReference type="InterPro" id="IPR043502">
    <property type="entry name" value="DNA/RNA_pol_sf"/>
</dbReference>
<feature type="compositionally biased region" description="Low complexity" evidence="1">
    <location>
        <begin position="135"/>
        <end position="163"/>
    </location>
</feature>
<sequence>MDRLTWSPEADNKSSISFIQWTTKGDKMGYKKLLCTWLHLLQRPLSFILPGGKVHPRLQCYCLTSQSTQFTKMTYSWTPKAKKAFNTLKEKFSSAPILIYLGPKVQFALEVDGSDRGIGARSPLVVPKRPSQMLSPISSPQKKSPQNQKPSSLSPASLGPSPGTWRTAFYVPIHHQST</sequence>
<evidence type="ECO:0000259" key="2">
    <source>
        <dbReference type="Pfam" id="PF17919"/>
    </source>
</evidence>
<evidence type="ECO:0000313" key="3">
    <source>
        <dbReference type="EMBL" id="KAK5611440.1"/>
    </source>
</evidence>
<feature type="domain" description="Reverse transcriptase/retrotransposon-derived protein RNase H-like" evidence="2">
    <location>
        <begin position="77"/>
        <end position="121"/>
    </location>
</feature>
<accession>A0AAV9RRD3</accession>
<evidence type="ECO:0000313" key="4">
    <source>
        <dbReference type="Proteomes" id="UP001311232"/>
    </source>
</evidence>
<keyword evidence="4" id="KW-1185">Reference proteome</keyword>
<dbReference type="Pfam" id="PF17919">
    <property type="entry name" value="RT_RNaseH_2"/>
    <property type="match status" value="1"/>
</dbReference>
<dbReference type="EMBL" id="JAHHUM010001478">
    <property type="protein sequence ID" value="KAK5611440.1"/>
    <property type="molecule type" value="Genomic_DNA"/>
</dbReference>
<dbReference type="AlphaFoldDB" id="A0AAV9RRD3"/>
<name>A0AAV9RRD3_9TELE</name>
<comment type="caution">
    <text evidence="3">The sequence shown here is derived from an EMBL/GenBank/DDBJ whole genome shotgun (WGS) entry which is preliminary data.</text>
</comment>
<feature type="non-terminal residue" evidence="3">
    <location>
        <position position="178"/>
    </location>
</feature>
<feature type="region of interest" description="Disordered" evidence="1">
    <location>
        <begin position="119"/>
        <end position="163"/>
    </location>
</feature>